<dbReference type="GO" id="GO:0004540">
    <property type="term" value="F:RNA nuclease activity"/>
    <property type="evidence" value="ECO:0007669"/>
    <property type="project" value="InterPro"/>
</dbReference>
<evidence type="ECO:0000256" key="1">
    <source>
        <dbReference type="SAM" id="MobiDB-lite"/>
    </source>
</evidence>
<name>K5XI26_AGABU</name>
<dbReference type="GO" id="GO:0005777">
    <property type="term" value="C:peroxisome"/>
    <property type="evidence" value="ECO:0007669"/>
    <property type="project" value="InterPro"/>
</dbReference>
<dbReference type="InterPro" id="IPR021139">
    <property type="entry name" value="NYN"/>
</dbReference>
<feature type="region of interest" description="Disordered" evidence="1">
    <location>
        <begin position="172"/>
        <end position="285"/>
    </location>
</feature>
<keyword evidence="4" id="KW-1185">Reference proteome</keyword>
<protein>
    <recommendedName>
        <fullName evidence="2">NYN domain-containing protein</fullName>
    </recommendedName>
</protein>
<feature type="compositionally biased region" description="Polar residues" evidence="1">
    <location>
        <begin position="212"/>
        <end position="233"/>
    </location>
</feature>
<dbReference type="STRING" id="597362.K5XI26"/>
<feature type="domain" description="NYN" evidence="2">
    <location>
        <begin position="6"/>
        <end position="144"/>
    </location>
</feature>
<gene>
    <name evidence="3" type="ORF">AGABI1DRAFT_125456</name>
</gene>
<dbReference type="EMBL" id="JH971386">
    <property type="protein sequence ID" value="EKM82977.1"/>
    <property type="molecule type" value="Genomic_DNA"/>
</dbReference>
<dbReference type="PANTHER" id="PTHR14379">
    <property type="entry name" value="LIMKAIN B LKAP"/>
    <property type="match status" value="1"/>
</dbReference>
<dbReference type="GO" id="GO:1905762">
    <property type="term" value="F:CCR4-NOT complex binding"/>
    <property type="evidence" value="ECO:0007669"/>
    <property type="project" value="TreeGrafter"/>
</dbReference>
<dbReference type="Proteomes" id="UP000008493">
    <property type="component" value="Unassembled WGS sequence"/>
</dbReference>
<dbReference type="PANTHER" id="PTHR14379:SF3">
    <property type="entry name" value="MEIOSIS REGULATOR AND MRNA STABILITY FACTOR 1"/>
    <property type="match status" value="1"/>
</dbReference>
<reference evidence="4" key="1">
    <citation type="journal article" date="2012" name="Proc. Natl. Acad. Sci. U.S.A.">
        <title>Genome sequence of the button mushroom Agaricus bisporus reveals mechanisms governing adaptation to a humic-rich ecological niche.</title>
        <authorList>
            <person name="Morin E."/>
            <person name="Kohler A."/>
            <person name="Baker A.R."/>
            <person name="Foulongne-Oriol M."/>
            <person name="Lombard V."/>
            <person name="Nagy L.G."/>
            <person name="Ohm R.A."/>
            <person name="Patyshakuliyeva A."/>
            <person name="Brun A."/>
            <person name="Aerts A.L."/>
            <person name="Bailey A.M."/>
            <person name="Billette C."/>
            <person name="Coutinho P.M."/>
            <person name="Deakin G."/>
            <person name="Doddapaneni H."/>
            <person name="Floudas D."/>
            <person name="Grimwood J."/>
            <person name="Hilden K."/>
            <person name="Kuees U."/>
            <person name="LaButti K.M."/>
            <person name="Lapidus A."/>
            <person name="Lindquist E.A."/>
            <person name="Lucas S.M."/>
            <person name="Murat C."/>
            <person name="Riley R.W."/>
            <person name="Salamov A.A."/>
            <person name="Schmutz J."/>
            <person name="Subramanian V."/>
            <person name="Woesten H.A.B."/>
            <person name="Xu J."/>
            <person name="Eastwood D.C."/>
            <person name="Foster G.D."/>
            <person name="Sonnenberg A.S."/>
            <person name="Cullen D."/>
            <person name="de Vries R.P."/>
            <person name="Lundell T."/>
            <person name="Hibbett D.S."/>
            <person name="Henrissat B."/>
            <person name="Burton K.S."/>
            <person name="Kerrigan R.W."/>
            <person name="Challen M.P."/>
            <person name="Grigoriev I.V."/>
            <person name="Martin F."/>
        </authorList>
    </citation>
    <scope>NUCLEOTIDE SEQUENCE [LARGE SCALE GENOMIC DNA]</scope>
    <source>
        <strain evidence="4">JB137-S8 / ATCC MYA-4627 / FGSC 10392</strain>
    </source>
</reference>
<dbReference type="InterPro" id="IPR024768">
    <property type="entry name" value="Marf1"/>
</dbReference>
<dbReference type="OMA" id="FNRTTTH"/>
<accession>K5XI26</accession>
<feature type="region of interest" description="Disordered" evidence="1">
    <location>
        <begin position="378"/>
        <end position="399"/>
    </location>
</feature>
<dbReference type="InParanoid" id="K5XI26"/>
<organism evidence="3 4">
    <name type="scientific">Agaricus bisporus var. burnettii (strain JB137-S8 / ATCC MYA-4627 / FGSC 10392)</name>
    <name type="common">White button mushroom</name>
    <dbReference type="NCBI Taxonomy" id="597362"/>
    <lineage>
        <taxon>Eukaryota</taxon>
        <taxon>Fungi</taxon>
        <taxon>Dikarya</taxon>
        <taxon>Basidiomycota</taxon>
        <taxon>Agaricomycotina</taxon>
        <taxon>Agaricomycetes</taxon>
        <taxon>Agaricomycetidae</taxon>
        <taxon>Agaricales</taxon>
        <taxon>Agaricineae</taxon>
        <taxon>Agaricaceae</taxon>
        <taxon>Agaricus</taxon>
    </lineage>
</organism>
<dbReference type="RefSeq" id="XP_007326850.1">
    <property type="nucleotide sequence ID" value="XM_007326788.1"/>
</dbReference>
<dbReference type="HOGENOM" id="CLU_615323_0_0_1"/>
<sequence>MAPQPRIKMFWDLESCPPPTSYPGSAWDLFKAIRLFAHRYGIITSIKAYWDGVDSSNSGESTGPLRAAMPSMGIGLVDCSLVKEYSKDALSRTLAVDLLISAIDDPNNVDSPGNGVVIIISGDKSILHPVTLMMLRGYTIYLVIPDELNGVERSRASKVFNWHADVLSLNSDPSLEPTSISSRESSILESQESKGPGRSPQTARARVGLRKFSSTSHTSATGKTSDMASSYPTSPRRDPGDVNPWSPQTQPASIPASYPNPLNPFLPSTTPAMTPRTISRPIPVGSPAFRARSALDFNRTTTHSFNPVRGESTEDIRGQMMDQLSLPPTQEESSKETIDDWAAKSNWNNKGGWEMDGASWLPKPERPESRAFHLDPKVDTFRSKGPIPKASQVKRPIPGHETGPDPAAVDSSVFIPLLQNLQRARTEGKTEVLRSVIGAVFAKDKSIYEAAGVDTFNGYITLAAKKGLVNLGGIGGKAWIALK</sequence>
<dbReference type="KEGG" id="abp:AGABI1DRAFT125456"/>
<evidence type="ECO:0000313" key="3">
    <source>
        <dbReference type="EMBL" id="EKM82977.1"/>
    </source>
</evidence>
<dbReference type="AlphaFoldDB" id="K5XI26"/>
<dbReference type="OrthoDB" id="3062738at2759"/>
<dbReference type="Pfam" id="PF01936">
    <property type="entry name" value="NYN"/>
    <property type="match status" value="1"/>
</dbReference>
<evidence type="ECO:0000313" key="4">
    <source>
        <dbReference type="Proteomes" id="UP000008493"/>
    </source>
</evidence>
<dbReference type="GeneID" id="18826315"/>
<proteinExistence type="predicted"/>
<evidence type="ECO:0000259" key="2">
    <source>
        <dbReference type="Pfam" id="PF01936"/>
    </source>
</evidence>
<dbReference type="GO" id="GO:0010468">
    <property type="term" value="P:regulation of gene expression"/>
    <property type="evidence" value="ECO:0007669"/>
    <property type="project" value="InterPro"/>
</dbReference>
<feature type="compositionally biased region" description="Low complexity" evidence="1">
    <location>
        <begin position="174"/>
        <end position="190"/>
    </location>
</feature>